<organism evidence="1 2">
    <name type="scientific">Penicillium nordicum</name>
    <dbReference type="NCBI Taxonomy" id="229535"/>
    <lineage>
        <taxon>Eukaryota</taxon>
        <taxon>Fungi</taxon>
        <taxon>Dikarya</taxon>
        <taxon>Ascomycota</taxon>
        <taxon>Pezizomycotina</taxon>
        <taxon>Eurotiomycetes</taxon>
        <taxon>Eurotiomycetidae</taxon>
        <taxon>Eurotiales</taxon>
        <taxon>Aspergillaceae</taxon>
        <taxon>Penicillium</taxon>
    </lineage>
</organism>
<protein>
    <submittedName>
        <fullName evidence="1">Uncharacterized protein</fullName>
    </submittedName>
</protein>
<dbReference type="Proteomes" id="UP000037696">
    <property type="component" value="Unassembled WGS sequence"/>
</dbReference>
<proteinExistence type="predicted"/>
<reference evidence="1 2" key="1">
    <citation type="submission" date="2015-08" db="EMBL/GenBank/DDBJ databases">
        <title>Genome sequencing of Penicillium nordicum.</title>
        <authorList>
            <person name="Nguyen H.D."/>
            <person name="Seifert K.A."/>
        </authorList>
    </citation>
    <scope>NUCLEOTIDE SEQUENCE [LARGE SCALE GENOMIC DNA]</scope>
    <source>
        <strain evidence="1 2">DAOMC 185683</strain>
    </source>
</reference>
<keyword evidence="2" id="KW-1185">Reference proteome</keyword>
<sequence>MNQRCAKMVPLYLQLESRYRDLLEIRESLSNLDGQVLTYEMVEHLSIDFHHLDIDTGATSDLVTPYFLPRSSFPSCRDMGGDLKDWMFEVGQDRASYGEKSNPRILQRFFPAALKLTHDAYACGMSRDLERLISYSKIAQYSWVTDSAFEYEIYENVPRRRQFFRRRVRYLTDIEEKIGLPLSQSPSHYVADVSIFDCHKGLPSISEVVAVIEEILDAMRAQRNELRSMTDKQGLTTFHHILPRMVRLYDLYGHCRLLYAYFDGRLRVQFTEVLDFTPFAVEPPPEKNYFDIIDLSKYYDTIDKLLKWAWPVAQGDTSKGRLEECQN</sequence>
<name>A0A0M9WE04_9EURO</name>
<dbReference type="EMBL" id="LHQQ01000145">
    <property type="protein sequence ID" value="KOS40993.1"/>
    <property type="molecule type" value="Genomic_DNA"/>
</dbReference>
<comment type="caution">
    <text evidence="1">The sequence shown here is derived from an EMBL/GenBank/DDBJ whole genome shotgun (WGS) entry which is preliminary data.</text>
</comment>
<dbReference type="OrthoDB" id="4526503at2759"/>
<gene>
    <name evidence="1" type="ORF">ACN38_g8122</name>
</gene>
<evidence type="ECO:0000313" key="1">
    <source>
        <dbReference type="EMBL" id="KOS40993.1"/>
    </source>
</evidence>
<evidence type="ECO:0000313" key="2">
    <source>
        <dbReference type="Proteomes" id="UP000037696"/>
    </source>
</evidence>
<dbReference type="AlphaFoldDB" id="A0A0M9WE04"/>
<accession>A0A0M9WE04</accession>